<name>A0A1B1Y345_9FLAO</name>
<dbReference type="Pfam" id="PF08447">
    <property type="entry name" value="PAS_3"/>
    <property type="match status" value="1"/>
</dbReference>
<evidence type="ECO:0000256" key="14">
    <source>
        <dbReference type="ARBA" id="ARBA00023306"/>
    </source>
</evidence>
<dbReference type="InterPro" id="IPR036890">
    <property type="entry name" value="HATPase_C_sf"/>
</dbReference>
<dbReference type="Pfam" id="PF13426">
    <property type="entry name" value="PAS_9"/>
    <property type="match status" value="1"/>
</dbReference>
<dbReference type="InterPro" id="IPR005467">
    <property type="entry name" value="His_kinase_dom"/>
</dbReference>
<dbReference type="Pfam" id="PF00512">
    <property type="entry name" value="HisKA"/>
    <property type="match status" value="1"/>
</dbReference>
<dbReference type="NCBIfam" id="TIGR00229">
    <property type="entry name" value="sensory_box"/>
    <property type="match status" value="2"/>
</dbReference>
<dbReference type="GO" id="GO:0005886">
    <property type="term" value="C:plasma membrane"/>
    <property type="evidence" value="ECO:0007669"/>
    <property type="project" value="UniProtKB-SubCell"/>
</dbReference>
<evidence type="ECO:0000256" key="13">
    <source>
        <dbReference type="ARBA" id="ARBA00023136"/>
    </source>
</evidence>
<evidence type="ECO:0000256" key="6">
    <source>
        <dbReference type="ARBA" id="ARBA00022679"/>
    </source>
</evidence>
<evidence type="ECO:0000256" key="2">
    <source>
        <dbReference type="ARBA" id="ARBA00004651"/>
    </source>
</evidence>
<dbReference type="SUPFAM" id="SSF47384">
    <property type="entry name" value="Homodimeric domain of signal transducing histidine kinase"/>
    <property type="match status" value="1"/>
</dbReference>
<dbReference type="PROSITE" id="PS50110">
    <property type="entry name" value="RESPONSE_REGULATORY"/>
    <property type="match status" value="1"/>
</dbReference>
<evidence type="ECO:0000256" key="15">
    <source>
        <dbReference type="PROSITE-ProRule" id="PRU00169"/>
    </source>
</evidence>
<dbReference type="InterPro" id="IPR003661">
    <property type="entry name" value="HisK_dim/P_dom"/>
</dbReference>
<dbReference type="SMART" id="SM00388">
    <property type="entry name" value="HisKA"/>
    <property type="match status" value="1"/>
</dbReference>
<evidence type="ECO:0000256" key="5">
    <source>
        <dbReference type="ARBA" id="ARBA00022553"/>
    </source>
</evidence>
<dbReference type="InterPro" id="IPR013655">
    <property type="entry name" value="PAS_fold_3"/>
</dbReference>
<dbReference type="Gene3D" id="1.10.287.130">
    <property type="match status" value="1"/>
</dbReference>
<dbReference type="Gene3D" id="3.30.565.10">
    <property type="entry name" value="Histidine kinase-like ATPase, C-terminal domain"/>
    <property type="match status" value="1"/>
</dbReference>
<dbReference type="Pfam" id="PF02518">
    <property type="entry name" value="HATPase_c"/>
    <property type="match status" value="1"/>
</dbReference>
<dbReference type="GO" id="GO:0005524">
    <property type="term" value="F:ATP binding"/>
    <property type="evidence" value="ECO:0007669"/>
    <property type="project" value="UniProtKB-KW"/>
</dbReference>
<dbReference type="InterPro" id="IPR004358">
    <property type="entry name" value="Sig_transdc_His_kin-like_C"/>
</dbReference>
<evidence type="ECO:0000259" key="19">
    <source>
        <dbReference type="PROSITE" id="PS50110"/>
    </source>
</evidence>
<dbReference type="InterPro" id="IPR011006">
    <property type="entry name" value="CheY-like_superfamily"/>
</dbReference>
<dbReference type="FunFam" id="1.10.287.130:FF:000038">
    <property type="entry name" value="Sensory transduction histidine kinase"/>
    <property type="match status" value="1"/>
</dbReference>
<dbReference type="SUPFAM" id="SSF55874">
    <property type="entry name" value="ATPase domain of HSP90 chaperone/DNA topoisomerase II/histidine kinase"/>
    <property type="match status" value="1"/>
</dbReference>
<protein>
    <recommendedName>
        <fullName evidence="3">histidine kinase</fullName>
        <ecNumber evidence="3">2.7.13.3</ecNumber>
    </recommendedName>
</protein>
<evidence type="ECO:0000256" key="11">
    <source>
        <dbReference type="ARBA" id="ARBA00022989"/>
    </source>
</evidence>
<keyword evidence="13 17" id="KW-0472">Membrane</keyword>
<comment type="catalytic activity">
    <reaction evidence="1">
        <text>ATP + protein L-histidine = ADP + protein N-phospho-L-histidine.</text>
        <dbReference type="EC" id="2.7.13.3"/>
    </reaction>
</comment>
<dbReference type="SMART" id="SM00387">
    <property type="entry name" value="HATPase_c"/>
    <property type="match status" value="1"/>
</dbReference>
<dbReference type="PROSITE" id="PS50113">
    <property type="entry name" value="PAC"/>
    <property type="match status" value="1"/>
</dbReference>
<evidence type="ECO:0000313" key="22">
    <source>
        <dbReference type="EMBL" id="ANW95167.1"/>
    </source>
</evidence>
<feature type="domain" description="PAS" evidence="20">
    <location>
        <begin position="361"/>
        <end position="432"/>
    </location>
</feature>
<dbReference type="KEGG" id="wfu:AXE80_02190"/>
<dbReference type="SMART" id="SM00091">
    <property type="entry name" value="PAS"/>
    <property type="match status" value="2"/>
</dbReference>
<dbReference type="InterPro" id="IPR000014">
    <property type="entry name" value="PAS"/>
</dbReference>
<dbReference type="PRINTS" id="PR00344">
    <property type="entry name" value="BCTRLSENSOR"/>
</dbReference>
<keyword evidence="9" id="KW-0418">Kinase</keyword>
<keyword evidence="11 17" id="KW-1133">Transmembrane helix</keyword>
<dbReference type="Pfam" id="PF21623">
    <property type="entry name" value="HK_sensor_dom_bact"/>
    <property type="match status" value="1"/>
</dbReference>
<dbReference type="InterPro" id="IPR029151">
    <property type="entry name" value="Sensor-like_sf"/>
</dbReference>
<dbReference type="FunFam" id="3.30.565.10:FF:000010">
    <property type="entry name" value="Sensor histidine kinase RcsC"/>
    <property type="match status" value="1"/>
</dbReference>
<feature type="domain" description="PAC" evidence="21">
    <location>
        <begin position="597"/>
        <end position="650"/>
    </location>
</feature>
<evidence type="ECO:0000256" key="12">
    <source>
        <dbReference type="ARBA" id="ARBA00023012"/>
    </source>
</evidence>
<dbReference type="EMBL" id="CP014224">
    <property type="protein sequence ID" value="ANW95167.1"/>
    <property type="molecule type" value="Genomic_DNA"/>
</dbReference>
<dbReference type="CDD" id="cd00130">
    <property type="entry name" value="PAS"/>
    <property type="match status" value="2"/>
</dbReference>
<evidence type="ECO:0000256" key="17">
    <source>
        <dbReference type="SAM" id="Phobius"/>
    </source>
</evidence>
<evidence type="ECO:0000256" key="9">
    <source>
        <dbReference type="ARBA" id="ARBA00022777"/>
    </source>
</evidence>
<keyword evidence="6" id="KW-0808">Transferase</keyword>
<dbReference type="OrthoDB" id="9811889at2"/>
<keyword evidence="8" id="KW-0547">Nucleotide-binding</keyword>
<dbReference type="Gene3D" id="3.30.450.20">
    <property type="entry name" value="PAS domain"/>
    <property type="match status" value="4"/>
</dbReference>
<evidence type="ECO:0000256" key="8">
    <source>
        <dbReference type="ARBA" id="ARBA00022741"/>
    </source>
</evidence>
<keyword evidence="12" id="KW-0902">Two-component regulatory system</keyword>
<proteinExistence type="predicted"/>
<dbReference type="AlphaFoldDB" id="A0A1B1Y345"/>
<dbReference type="InterPro" id="IPR035965">
    <property type="entry name" value="PAS-like_dom_sf"/>
</dbReference>
<dbReference type="InterPro" id="IPR001610">
    <property type="entry name" value="PAC"/>
</dbReference>
<evidence type="ECO:0000256" key="4">
    <source>
        <dbReference type="ARBA" id="ARBA00022475"/>
    </source>
</evidence>
<accession>A0A1B1Y345</accession>
<dbReference type="CDD" id="cd16922">
    <property type="entry name" value="HATPase_EvgS-ArcB-TorS-like"/>
    <property type="match status" value="1"/>
</dbReference>
<evidence type="ECO:0000256" key="16">
    <source>
        <dbReference type="SAM" id="Coils"/>
    </source>
</evidence>
<dbReference type="InterPro" id="IPR001789">
    <property type="entry name" value="Sig_transdc_resp-reg_receiver"/>
</dbReference>
<keyword evidence="7 17" id="KW-0812">Transmembrane</keyword>
<dbReference type="STRING" id="1790137.AXE80_02190"/>
<feature type="modified residue" description="4-aspartylphosphate" evidence="15">
    <location>
        <position position="962"/>
    </location>
</feature>
<dbReference type="Proteomes" id="UP000092967">
    <property type="component" value="Chromosome"/>
</dbReference>
<dbReference type="GO" id="GO:0000155">
    <property type="term" value="F:phosphorelay sensor kinase activity"/>
    <property type="evidence" value="ECO:0007669"/>
    <property type="project" value="InterPro"/>
</dbReference>
<comment type="subcellular location">
    <subcellularLocation>
        <location evidence="2">Cell membrane</location>
        <topology evidence="2">Multi-pass membrane protein</topology>
    </subcellularLocation>
</comment>
<sequence length="976" mass="112512">MIPTKLFNKRLLILFLRLWLISLAVIIGVSFFIYHSKKETEIKNLKEYEVKKTNLQVNEIINDFVAIKKDLFFIASLVSSTQKFNPLKSKDYNTLKEEISSFSENNKLYDQIRVLTPNGDEVLKCVYNQGFPRIEVDSLLKNKGDRYYFKEISEIDQGDIYFSKFDLNIEFGKIEIPHKQVLRVGCKVTNSIGETTAILIINYLGIDLVKRIEALNVNSHSEIHLIDPNGYLLISPRKDNNWGFMFEDKKDKNYQSFYPNAWQQIKNTSKGQLLTNNGLFTYNTLNFRNVVKTTNSNSINYFATDDFWKVVSIVPNTFIKNIKQELLYSLYSPILFFVILALITSYIFAYYYVKNILSEEEVFKLASVVKSSSNSVIITDVFGNIEWINEAFEKYFDKHLKSITGQNIIEVLTGKTTPKQQQKELKKAITDKYNTKIEIVNTNKRNQEFWLNLNIKFIHLGKHQTDNKFIFIGTDITNLKNKEKEILNLNDELEKKVKNRTQRLEIANKDLLKNREKLKVSKDRLETAFSTGGYAWWEWNYKTETMLYSKLMYKMIGFTKKDIKTNSTWWTERIHPDDLAPLHEKIEKHIKEKTDSYSATYRIKHKNGNYIWINVNGKIETYNEDNTPLKMVGILQDISIIKKAEEEITKAKNTAEDANRAKSDFLANMSHEIRTPMNAIIGFSEQLSNSLKNKKQLSQINLIRTSGKNLLRIINDILDLSKIEAGKIDIDPTPVNLIKMGTHIQSIFEQTTNDKDITFTTTYNKNIPNTILLDEVRTRQILFNLASNAVKFTEKGGVKIHFNTKAKNECVDLTITVEDTGIGIPKDQIEQIFSPFIQSRGQSVIKYGGTGLGLSITTKLVEKMNGTISVESEENKGSKFTVFIPDISVSNENITIDNRAFDTSKIIFNKAKILIADDVSENRELIIDLLETSPDLKVIEASNGEEAITLAKEHLPDLILMDLRMPKMMVLRLQQH</sequence>
<dbReference type="PROSITE" id="PS50109">
    <property type="entry name" value="HIS_KIN"/>
    <property type="match status" value="1"/>
</dbReference>
<feature type="transmembrane region" description="Helical" evidence="17">
    <location>
        <begin position="12"/>
        <end position="34"/>
    </location>
</feature>
<dbReference type="RefSeq" id="WP_068824272.1">
    <property type="nucleotide sequence ID" value="NZ_CP014224.1"/>
</dbReference>
<dbReference type="SMART" id="SM00086">
    <property type="entry name" value="PAC"/>
    <property type="match status" value="2"/>
</dbReference>
<dbReference type="CDD" id="cd00082">
    <property type="entry name" value="HisKA"/>
    <property type="match status" value="1"/>
</dbReference>
<dbReference type="InterPro" id="IPR000700">
    <property type="entry name" value="PAS-assoc_C"/>
</dbReference>
<evidence type="ECO:0000259" key="20">
    <source>
        <dbReference type="PROSITE" id="PS50112"/>
    </source>
</evidence>
<keyword evidence="23" id="KW-1185">Reference proteome</keyword>
<dbReference type="SUPFAM" id="SSF103190">
    <property type="entry name" value="Sensory domain-like"/>
    <property type="match status" value="2"/>
</dbReference>
<feature type="domain" description="PAS" evidence="20">
    <location>
        <begin position="521"/>
        <end position="593"/>
    </location>
</feature>
<dbReference type="Gene3D" id="3.40.50.2300">
    <property type="match status" value="1"/>
</dbReference>
<evidence type="ECO:0000259" key="18">
    <source>
        <dbReference type="PROSITE" id="PS50109"/>
    </source>
</evidence>
<dbReference type="EC" id="2.7.13.3" evidence="3"/>
<evidence type="ECO:0000313" key="23">
    <source>
        <dbReference type="Proteomes" id="UP000092967"/>
    </source>
</evidence>
<keyword evidence="16" id="KW-0175">Coiled coil</keyword>
<dbReference type="InterPro" id="IPR003594">
    <property type="entry name" value="HATPase_dom"/>
</dbReference>
<dbReference type="Pfam" id="PF00072">
    <property type="entry name" value="Response_reg"/>
    <property type="match status" value="1"/>
</dbReference>
<keyword evidence="4" id="KW-1003">Cell membrane</keyword>
<feature type="coiled-coil region" evidence="16">
    <location>
        <begin position="476"/>
        <end position="528"/>
    </location>
</feature>
<dbReference type="InterPro" id="IPR036097">
    <property type="entry name" value="HisK_dim/P_sf"/>
</dbReference>
<dbReference type="InterPro" id="IPR048760">
    <property type="entry name" value="VP0354-like_sensor_dom"/>
</dbReference>
<evidence type="ECO:0000256" key="10">
    <source>
        <dbReference type="ARBA" id="ARBA00022840"/>
    </source>
</evidence>
<reference evidence="22 23" key="1">
    <citation type="submission" date="2016-02" db="EMBL/GenBank/DDBJ databases">
        <authorList>
            <person name="Wen L."/>
            <person name="He K."/>
            <person name="Yang H."/>
        </authorList>
    </citation>
    <scope>NUCLEOTIDE SEQUENCE [LARGE SCALE GENOMIC DNA]</scope>
    <source>
        <strain evidence="22 23">CZ1127</strain>
    </source>
</reference>
<evidence type="ECO:0000259" key="21">
    <source>
        <dbReference type="PROSITE" id="PS50113"/>
    </source>
</evidence>
<dbReference type="SUPFAM" id="SSF55785">
    <property type="entry name" value="PYP-like sensor domain (PAS domain)"/>
    <property type="match status" value="2"/>
</dbReference>
<keyword evidence="5 15" id="KW-0597">Phosphoprotein</keyword>
<organism evidence="22 23">
    <name type="scientific">Wenyingzhuangia fucanilytica</name>
    <dbReference type="NCBI Taxonomy" id="1790137"/>
    <lineage>
        <taxon>Bacteria</taxon>
        <taxon>Pseudomonadati</taxon>
        <taxon>Bacteroidota</taxon>
        <taxon>Flavobacteriia</taxon>
        <taxon>Flavobacteriales</taxon>
        <taxon>Flavobacteriaceae</taxon>
        <taxon>Wenyingzhuangia</taxon>
    </lineage>
</organism>
<evidence type="ECO:0000256" key="7">
    <source>
        <dbReference type="ARBA" id="ARBA00022692"/>
    </source>
</evidence>
<keyword evidence="10" id="KW-0067">ATP-binding</keyword>
<evidence type="ECO:0000256" key="1">
    <source>
        <dbReference type="ARBA" id="ARBA00000085"/>
    </source>
</evidence>
<feature type="domain" description="Histidine kinase" evidence="18">
    <location>
        <begin position="668"/>
        <end position="888"/>
    </location>
</feature>
<feature type="domain" description="Response regulatory" evidence="19">
    <location>
        <begin position="912"/>
        <end position="976"/>
    </location>
</feature>
<keyword evidence="14" id="KW-0131">Cell cycle</keyword>
<gene>
    <name evidence="22" type="ORF">AXE80_02190</name>
</gene>
<dbReference type="PROSITE" id="PS50112">
    <property type="entry name" value="PAS"/>
    <property type="match status" value="2"/>
</dbReference>
<dbReference type="PANTHER" id="PTHR43047">
    <property type="entry name" value="TWO-COMPONENT HISTIDINE PROTEIN KINASE"/>
    <property type="match status" value="1"/>
</dbReference>
<dbReference type="SUPFAM" id="SSF52172">
    <property type="entry name" value="CheY-like"/>
    <property type="match status" value="1"/>
</dbReference>
<evidence type="ECO:0000256" key="3">
    <source>
        <dbReference type="ARBA" id="ARBA00012438"/>
    </source>
</evidence>
<feature type="transmembrane region" description="Helical" evidence="17">
    <location>
        <begin position="330"/>
        <end position="353"/>
    </location>
</feature>